<dbReference type="EMBL" id="BOOW01000010">
    <property type="protein sequence ID" value="GII91568.1"/>
    <property type="molecule type" value="Genomic_DNA"/>
</dbReference>
<dbReference type="GO" id="GO:0006355">
    <property type="term" value="P:regulation of DNA-templated transcription"/>
    <property type="evidence" value="ECO:0007669"/>
    <property type="project" value="InterPro"/>
</dbReference>
<evidence type="ECO:0000256" key="3">
    <source>
        <dbReference type="PROSITE-ProRule" id="PRU01091"/>
    </source>
</evidence>
<dbReference type="Pfam" id="PF00486">
    <property type="entry name" value="Trans_reg_C"/>
    <property type="match status" value="1"/>
</dbReference>
<evidence type="ECO:0000256" key="2">
    <source>
        <dbReference type="ARBA" id="ARBA00023125"/>
    </source>
</evidence>
<dbReference type="RefSeq" id="WP_204023275.1">
    <property type="nucleotide sequence ID" value="NZ_BOOW01000010.1"/>
</dbReference>
<gene>
    <name evidence="5" type="ORF">Ssi02_17990</name>
</gene>
<organism evidence="5 6">
    <name type="scientific">Sinosporangium siamense</name>
    <dbReference type="NCBI Taxonomy" id="1367973"/>
    <lineage>
        <taxon>Bacteria</taxon>
        <taxon>Bacillati</taxon>
        <taxon>Actinomycetota</taxon>
        <taxon>Actinomycetes</taxon>
        <taxon>Streptosporangiales</taxon>
        <taxon>Streptosporangiaceae</taxon>
        <taxon>Sinosporangium</taxon>
    </lineage>
</organism>
<protein>
    <submittedName>
        <fullName evidence="5">SARP family transcriptional regulator</fullName>
    </submittedName>
</protein>
<dbReference type="CDD" id="cd15831">
    <property type="entry name" value="BTAD"/>
    <property type="match status" value="1"/>
</dbReference>
<accession>A0A919RDD6</accession>
<reference evidence="5" key="1">
    <citation type="submission" date="2021-01" db="EMBL/GenBank/DDBJ databases">
        <title>Whole genome shotgun sequence of Sinosporangium siamense NBRC 109515.</title>
        <authorList>
            <person name="Komaki H."/>
            <person name="Tamura T."/>
        </authorList>
    </citation>
    <scope>NUCLEOTIDE SEQUENCE</scope>
    <source>
        <strain evidence="5">NBRC 109515</strain>
    </source>
</reference>
<name>A0A919RDD6_9ACTN</name>
<dbReference type="GO" id="GO:0003677">
    <property type="term" value="F:DNA binding"/>
    <property type="evidence" value="ECO:0007669"/>
    <property type="project" value="UniProtKB-UniRule"/>
</dbReference>
<dbReference type="PROSITE" id="PS51755">
    <property type="entry name" value="OMPR_PHOB"/>
    <property type="match status" value="1"/>
</dbReference>
<dbReference type="Pfam" id="PF25872">
    <property type="entry name" value="HTH_77"/>
    <property type="match status" value="1"/>
</dbReference>
<dbReference type="InterPro" id="IPR011990">
    <property type="entry name" value="TPR-like_helical_dom_sf"/>
</dbReference>
<comment type="caution">
    <text evidence="5">The sequence shown here is derived from an EMBL/GenBank/DDBJ whole genome shotgun (WGS) entry which is preliminary data.</text>
</comment>
<dbReference type="GO" id="GO:0000160">
    <property type="term" value="P:phosphorelay signal transduction system"/>
    <property type="evidence" value="ECO:0007669"/>
    <property type="project" value="InterPro"/>
</dbReference>
<dbReference type="SMART" id="SM01043">
    <property type="entry name" value="BTAD"/>
    <property type="match status" value="1"/>
</dbReference>
<dbReference type="Gene3D" id="1.25.40.10">
    <property type="entry name" value="Tetratricopeptide repeat domain"/>
    <property type="match status" value="3"/>
</dbReference>
<dbReference type="AlphaFoldDB" id="A0A919RDD6"/>
<dbReference type="Gene3D" id="1.10.10.10">
    <property type="entry name" value="Winged helix-like DNA-binding domain superfamily/Winged helix DNA-binding domain"/>
    <property type="match status" value="1"/>
</dbReference>
<dbReference type="InterPro" id="IPR016032">
    <property type="entry name" value="Sig_transdc_resp-reg_C-effctor"/>
</dbReference>
<evidence type="ECO:0000256" key="1">
    <source>
        <dbReference type="ARBA" id="ARBA00005820"/>
    </source>
</evidence>
<evidence type="ECO:0000259" key="4">
    <source>
        <dbReference type="PROSITE" id="PS51755"/>
    </source>
</evidence>
<dbReference type="SMART" id="SM00862">
    <property type="entry name" value="Trans_reg_C"/>
    <property type="match status" value="1"/>
</dbReference>
<dbReference type="InterPro" id="IPR005158">
    <property type="entry name" value="BTAD"/>
</dbReference>
<dbReference type="SUPFAM" id="SSF46894">
    <property type="entry name" value="C-terminal effector domain of the bipartite response regulators"/>
    <property type="match status" value="1"/>
</dbReference>
<dbReference type="Pfam" id="PF03704">
    <property type="entry name" value="BTAD"/>
    <property type="match status" value="1"/>
</dbReference>
<dbReference type="InterPro" id="IPR027417">
    <property type="entry name" value="P-loop_NTPase"/>
</dbReference>
<dbReference type="Gene3D" id="3.40.50.300">
    <property type="entry name" value="P-loop containing nucleotide triphosphate hydrolases"/>
    <property type="match status" value="1"/>
</dbReference>
<dbReference type="SUPFAM" id="SSF48452">
    <property type="entry name" value="TPR-like"/>
    <property type="match status" value="3"/>
</dbReference>
<dbReference type="InterPro" id="IPR036388">
    <property type="entry name" value="WH-like_DNA-bd_sf"/>
</dbReference>
<comment type="similarity">
    <text evidence="1">Belongs to the AfsR/DnrI/RedD regulatory family.</text>
</comment>
<dbReference type="InterPro" id="IPR001867">
    <property type="entry name" value="OmpR/PhoB-type_DNA-bd"/>
</dbReference>
<proteinExistence type="inferred from homology"/>
<evidence type="ECO:0000313" key="6">
    <source>
        <dbReference type="Proteomes" id="UP000606172"/>
    </source>
</evidence>
<evidence type="ECO:0000313" key="5">
    <source>
        <dbReference type="EMBL" id="GII91568.1"/>
    </source>
</evidence>
<dbReference type="SUPFAM" id="SSF52540">
    <property type="entry name" value="P-loop containing nucleoside triphosphate hydrolases"/>
    <property type="match status" value="1"/>
</dbReference>
<dbReference type="InterPro" id="IPR058852">
    <property type="entry name" value="HTH_77"/>
</dbReference>
<feature type="DNA-binding region" description="OmpR/PhoB-type" evidence="3">
    <location>
        <begin position="1"/>
        <end position="96"/>
    </location>
</feature>
<keyword evidence="2 3" id="KW-0238">DNA-binding</keyword>
<sequence>MRFGVLGPLAVWDTGGAQVKVPEAKVRALLADLLLHEGRPVPADHLIDDLWGDRPPTRPARVLRTKISQLRAVLDDAEPSGRDRLTLHPAGYRLRLSPGDTDLSHFHDLLGRARRTASPAARAARLDRALSLWRGHALPEFADHEFARVAVARWHDQRLTAVEEHAETRLALGDHHLLADELTDLVTRHPFRERLLAALLQALYGAGRQGEALDVYERARRLFADELGVDPGPELVALHTAILRQDPSLAGPATGNLPVPLTGLIGREPELAAVRRHLAESRLVTLTGPGGVGKTRLAMEAAADQTGGHPDGVWLIDLASIIPQAGLDRIREAIAGTLGIRDHHSPGDPGNLWGDIPAPTGPVGAVTPHAAPPFGPDLVDTLRTKRMLLILDNCEHVIEPVAAMVARLAPNAPGVRFLTTSREPLGIPGEVVHEVPPLPTKSTTGSAEHPAAVRLFAMRAAAGAPGFILDAHTTPIVEAICRRLDGLPLALELAATRVRSLGVHGLSARLDDRFRLLDTGHRGMPSRQRTLRAVIDWSWDLLAEGEQVVMRRLAVHADGFTLRAAEAVCTAEGFTLSAAQAVCTAEGDLAAGIRADLAEMLARLTDRSLIAATDSADGSRRYRLLASVRAYGLERLEEAGETHLTQRRHLGYYTTLAERADEHLRGPGQRTWLLRLDTEAANLRSAFDTALLLCDTTSALRLATARFWHHYLCGTLREARRALTEALALDTRVPQADALHAAAAAWLGAATLMTSDPTDPVGTAQAALAPYERLPHAEGRARAEWFLSTALLAFGELSESERLLARALTEFRRRGDRWGEAAALSTRAWQAQARGDLRRCGTDGAQALAVFEDLGDRWGRLQALPATALLAEVAGDYPQATRLHSERLRLAEELGLNAEVPYSLTALGRIAILEGDLARAEELHTRASRLAAAQGDRFGRLLADLGLGMGARRQGRLTEAEPHLRRWLAYTEAPAATALGLTELGYVMEQRGNAEAALDLHTQALKAAQTTGDPRAVALALEGLAAAHALAGNPTTAARLLGAATTARTTVSAPLPPAERTDVNRAAATARETLGEAAYMVEFNRGAAEGAGRSPT</sequence>
<dbReference type="PANTHER" id="PTHR47691:SF3">
    <property type="entry name" value="HTH-TYPE TRANSCRIPTIONAL REGULATOR RV0890C-RELATED"/>
    <property type="match status" value="1"/>
</dbReference>
<dbReference type="PANTHER" id="PTHR47691">
    <property type="entry name" value="REGULATOR-RELATED"/>
    <property type="match status" value="1"/>
</dbReference>
<keyword evidence="6" id="KW-1185">Reference proteome</keyword>
<feature type="domain" description="OmpR/PhoB-type" evidence="4">
    <location>
        <begin position="1"/>
        <end position="96"/>
    </location>
</feature>
<dbReference type="Proteomes" id="UP000606172">
    <property type="component" value="Unassembled WGS sequence"/>
</dbReference>